<dbReference type="GO" id="GO:0047355">
    <property type="term" value="F:CDP-glycerol glycerophosphotransferase activity"/>
    <property type="evidence" value="ECO:0007669"/>
    <property type="project" value="InterPro"/>
</dbReference>
<keyword evidence="6" id="KW-0472">Membrane</keyword>
<dbReference type="InterPro" id="IPR001173">
    <property type="entry name" value="Glyco_trans_2-like"/>
</dbReference>
<evidence type="ECO:0000256" key="6">
    <source>
        <dbReference type="ARBA" id="ARBA00023136"/>
    </source>
</evidence>
<keyword evidence="3" id="KW-1003">Cell membrane</keyword>
<dbReference type="Proteomes" id="UP000636960">
    <property type="component" value="Unassembled WGS sequence"/>
</dbReference>
<dbReference type="Gene3D" id="3.90.550.10">
    <property type="entry name" value="Spore Coat Polysaccharide Biosynthesis Protein SpsA, Chain A"/>
    <property type="match status" value="1"/>
</dbReference>
<evidence type="ECO:0000256" key="1">
    <source>
        <dbReference type="ARBA" id="ARBA00004202"/>
    </source>
</evidence>
<dbReference type="GO" id="GO:0016758">
    <property type="term" value="F:hexosyltransferase activity"/>
    <property type="evidence" value="ECO:0007669"/>
    <property type="project" value="UniProtKB-ARBA"/>
</dbReference>
<dbReference type="Gene3D" id="3.40.50.11820">
    <property type="match status" value="1"/>
</dbReference>
<dbReference type="InterPro" id="IPR029044">
    <property type="entry name" value="Nucleotide-diphossugar_trans"/>
</dbReference>
<dbReference type="CDD" id="cd00761">
    <property type="entry name" value="Glyco_tranf_GTA_type"/>
    <property type="match status" value="1"/>
</dbReference>
<dbReference type="InterPro" id="IPR043149">
    <property type="entry name" value="TagF_N"/>
</dbReference>
<dbReference type="RefSeq" id="WP_203786132.1">
    <property type="nucleotide sequence ID" value="NZ_BOMV01000069.1"/>
</dbReference>
<dbReference type="EMBL" id="BOMV01000069">
    <property type="protein sequence ID" value="GIE99130.1"/>
    <property type="molecule type" value="Genomic_DNA"/>
</dbReference>
<evidence type="ECO:0000256" key="2">
    <source>
        <dbReference type="ARBA" id="ARBA00010488"/>
    </source>
</evidence>
<dbReference type="PANTHER" id="PTHR22916">
    <property type="entry name" value="GLYCOSYLTRANSFERASE"/>
    <property type="match status" value="1"/>
</dbReference>
<dbReference type="InterPro" id="IPR043148">
    <property type="entry name" value="TagF_C"/>
</dbReference>
<dbReference type="SUPFAM" id="SSF53756">
    <property type="entry name" value="UDP-Glycosyltransferase/glycogen phosphorylase"/>
    <property type="match status" value="1"/>
</dbReference>
<keyword evidence="9" id="KW-1185">Reference proteome</keyword>
<keyword evidence="4" id="KW-0808">Transferase</keyword>
<feature type="domain" description="Glycosyltransferase 2-like" evidence="7">
    <location>
        <begin position="5"/>
        <end position="156"/>
    </location>
</feature>
<organism evidence="8 9">
    <name type="scientific">Paractinoplanes rishiriensis</name>
    <dbReference type="NCBI Taxonomy" id="1050105"/>
    <lineage>
        <taxon>Bacteria</taxon>
        <taxon>Bacillati</taxon>
        <taxon>Actinomycetota</taxon>
        <taxon>Actinomycetes</taxon>
        <taxon>Micromonosporales</taxon>
        <taxon>Micromonosporaceae</taxon>
        <taxon>Paractinoplanes</taxon>
    </lineage>
</organism>
<comment type="subcellular location">
    <subcellularLocation>
        <location evidence="1">Cell membrane</location>
        <topology evidence="1">Peripheral membrane protein</topology>
    </subcellularLocation>
</comment>
<protein>
    <recommendedName>
        <fullName evidence="7">Glycosyltransferase 2-like domain-containing protein</fullName>
    </recommendedName>
</protein>
<dbReference type="Pfam" id="PF04464">
    <property type="entry name" value="Glyphos_transf"/>
    <property type="match status" value="1"/>
</dbReference>
<dbReference type="SUPFAM" id="SSF53448">
    <property type="entry name" value="Nucleotide-diphospho-sugar transferases"/>
    <property type="match status" value="1"/>
</dbReference>
<accession>A0A919K550</accession>
<evidence type="ECO:0000259" key="7">
    <source>
        <dbReference type="Pfam" id="PF00535"/>
    </source>
</evidence>
<comment type="caution">
    <text evidence="8">The sequence shown here is derived from an EMBL/GenBank/DDBJ whole genome shotgun (WGS) entry which is preliminary data.</text>
</comment>
<reference evidence="8" key="1">
    <citation type="submission" date="2021-01" db="EMBL/GenBank/DDBJ databases">
        <title>Whole genome shotgun sequence of Actinoplanes rishiriensis NBRC 108556.</title>
        <authorList>
            <person name="Komaki H."/>
            <person name="Tamura T."/>
        </authorList>
    </citation>
    <scope>NUCLEOTIDE SEQUENCE</scope>
    <source>
        <strain evidence="8">NBRC 108556</strain>
    </source>
</reference>
<evidence type="ECO:0000256" key="5">
    <source>
        <dbReference type="ARBA" id="ARBA00022944"/>
    </source>
</evidence>
<dbReference type="AlphaFoldDB" id="A0A919K550"/>
<dbReference type="InterPro" id="IPR007554">
    <property type="entry name" value="Glycerophosphate_synth"/>
</dbReference>
<evidence type="ECO:0000313" key="8">
    <source>
        <dbReference type="EMBL" id="GIE99130.1"/>
    </source>
</evidence>
<sequence>MFRVSIILACYNVEAFIDDAFQSIVKQSEFANFEVIPVDDGSTDGTWEIIERYRRQYPDNFFPLRFDKGSGGPGRPRNAGLDRARGEYVIFMDPDDRIHKDGYSKLFKTIEKHQSDVVIATRYGVKEKQGPESKVWVDWIADKPYVNQDNYAIKLDLLSQRPVILKTIYRRDLIEEYGLRFLEGVSSSEDEIFDKKFLFLCRKITKINDVVYLYTVARTGSITSKIRLKVYEDLEPIFAGLDDALSVYFSEAIVAYRVAALLRTFYFPKLLLLDPELTDSALDLTRKACESFGFDRLLLTTNATDHRIIELLRDRKYSQLMLFFMDHRARGLARRNRLQAKELKILEARPVKLGMKATRAIGLGRRVVRERGLGKVWASRVRKNLSGTANGYWVFMDRRDKASDNAEALYRYVRANKIHDKIAFVIRRDCPDWDRLVADGFNVVEYNTVAQWRLLYNCEHFFASHVDDVIITPWTEFGGDTGKPRYKLNFLQHGIIRSDLSGWLGAKKYHTFCSSAQREYDGLLNNVRYNLTPQALKLTGLARHDRLERRAGDYILVSPTWRNFLAEVDEQEFRTSEFFINWQKLIYDPRLHETLAAAGLHLKFVLHSSLSQFANCFRETEQVKVIRYEDVISFADLLSEAQMLVTDYSSISFDVLYLRRPVVYFTFPETRKHSTNSGADLDLYGELGYRVETPEAVVDAVLAAAGREFRSEPEKLEQADAFFAFGDDGQNCKRIIEAVLERNTK</sequence>
<name>A0A919K550_9ACTN</name>
<keyword evidence="5" id="KW-0777">Teichoic acid biosynthesis</keyword>
<dbReference type="GO" id="GO:0019350">
    <property type="term" value="P:teichoic acid biosynthetic process"/>
    <property type="evidence" value="ECO:0007669"/>
    <property type="project" value="UniProtKB-KW"/>
</dbReference>
<dbReference type="PANTHER" id="PTHR22916:SF3">
    <property type="entry name" value="UDP-GLCNAC:BETAGAL BETA-1,3-N-ACETYLGLUCOSAMINYLTRANSFERASE-LIKE PROTEIN 1"/>
    <property type="match status" value="1"/>
</dbReference>
<proteinExistence type="inferred from homology"/>
<evidence type="ECO:0000256" key="4">
    <source>
        <dbReference type="ARBA" id="ARBA00022679"/>
    </source>
</evidence>
<dbReference type="GO" id="GO:0005886">
    <property type="term" value="C:plasma membrane"/>
    <property type="evidence" value="ECO:0007669"/>
    <property type="project" value="UniProtKB-SubCell"/>
</dbReference>
<dbReference type="Gene3D" id="3.40.50.12580">
    <property type="match status" value="1"/>
</dbReference>
<gene>
    <name evidence="8" type="ORF">Ari01nite_65950</name>
</gene>
<comment type="similarity">
    <text evidence="2">Belongs to the CDP-glycerol glycerophosphotransferase family.</text>
</comment>
<evidence type="ECO:0000256" key="3">
    <source>
        <dbReference type="ARBA" id="ARBA00022475"/>
    </source>
</evidence>
<evidence type="ECO:0000313" key="9">
    <source>
        <dbReference type="Proteomes" id="UP000636960"/>
    </source>
</evidence>
<dbReference type="Pfam" id="PF00535">
    <property type="entry name" value="Glycos_transf_2"/>
    <property type="match status" value="1"/>
</dbReference>